<protein>
    <recommendedName>
        <fullName evidence="3">Protein kinase domain-containing protein</fullName>
    </recommendedName>
</protein>
<sequence>MTRRFTRRRRNDENNKQLSSLDKKNDVYSVGVLLWAISSGRPPFYVENELYDIDLAVGISQGLGETIILLNILIFTLMNPTSPIDQQTIGTFQPFSKVQSNPNSIKSINTTDHSLNINRNVDPLTSSGFKSRDQYNLSSSKNNFNVPVEEIYNIIFKLANEGKEWNVTEHVLEYFNNHNINSQEIYYWILNNQNDSNYNFLLGCFNYYEIGINKNCKEAFSLFINASKKTHILAGYYIGLCYEFGNEVLKNEKLAFKYYEKAAKNECAAGEFKIGYCCYKELGHKKSPKMAIFWYKKAASNGHLIAAYNLAYMYKNGKGMRRDYDKAFGLFKISAEVEHMDGMTMLGYCYSKGIGINVDKRMAFKSYQKVTKLENLGNYIAQYNLVFMYNYEIGIEKDLDKAIY</sequence>
<name>A0A2Z6QGB7_9GLOM</name>
<dbReference type="PANTHER" id="PTHR43628:SF1">
    <property type="entry name" value="CHITIN SYNTHASE REGULATORY FACTOR 2-RELATED"/>
    <property type="match status" value="1"/>
</dbReference>
<dbReference type="SUPFAM" id="SSF56112">
    <property type="entry name" value="Protein kinase-like (PK-like)"/>
    <property type="match status" value="1"/>
</dbReference>
<dbReference type="InterPro" id="IPR006597">
    <property type="entry name" value="Sel1-like"/>
</dbReference>
<evidence type="ECO:0008006" key="3">
    <source>
        <dbReference type="Google" id="ProtNLM"/>
    </source>
</evidence>
<dbReference type="SMART" id="SM00671">
    <property type="entry name" value="SEL1"/>
    <property type="match status" value="5"/>
</dbReference>
<dbReference type="AlphaFoldDB" id="A0A2Z6QGB7"/>
<dbReference type="EMBL" id="BEXD01000657">
    <property type="protein sequence ID" value="GBB89210.1"/>
    <property type="molecule type" value="Genomic_DNA"/>
</dbReference>
<evidence type="ECO:0000313" key="2">
    <source>
        <dbReference type="Proteomes" id="UP000247702"/>
    </source>
</evidence>
<proteinExistence type="predicted"/>
<evidence type="ECO:0000313" key="1">
    <source>
        <dbReference type="EMBL" id="GBB89210.1"/>
    </source>
</evidence>
<dbReference type="Proteomes" id="UP000247702">
    <property type="component" value="Unassembled WGS sequence"/>
</dbReference>
<dbReference type="InterPro" id="IPR052945">
    <property type="entry name" value="Mitotic_Regulator"/>
</dbReference>
<dbReference type="Gene3D" id="1.10.510.10">
    <property type="entry name" value="Transferase(Phosphotransferase) domain 1"/>
    <property type="match status" value="1"/>
</dbReference>
<keyword evidence="2" id="KW-1185">Reference proteome</keyword>
<organism evidence="1 2">
    <name type="scientific">Rhizophagus clarus</name>
    <dbReference type="NCBI Taxonomy" id="94130"/>
    <lineage>
        <taxon>Eukaryota</taxon>
        <taxon>Fungi</taxon>
        <taxon>Fungi incertae sedis</taxon>
        <taxon>Mucoromycota</taxon>
        <taxon>Glomeromycotina</taxon>
        <taxon>Glomeromycetes</taxon>
        <taxon>Glomerales</taxon>
        <taxon>Glomeraceae</taxon>
        <taxon>Rhizophagus</taxon>
    </lineage>
</organism>
<dbReference type="PANTHER" id="PTHR43628">
    <property type="entry name" value="ACTIVATOR OF C KINASE PROTEIN 1-RELATED"/>
    <property type="match status" value="1"/>
</dbReference>
<gene>
    <name evidence="1" type="ORF">RclHR1_01590015</name>
</gene>
<dbReference type="Pfam" id="PF08238">
    <property type="entry name" value="Sel1"/>
    <property type="match status" value="6"/>
</dbReference>
<reference evidence="1 2" key="1">
    <citation type="submission" date="2017-11" db="EMBL/GenBank/DDBJ databases">
        <title>The genome of Rhizophagus clarus HR1 reveals common genetic basis of auxotrophy among arbuscular mycorrhizal fungi.</title>
        <authorList>
            <person name="Kobayashi Y."/>
        </authorList>
    </citation>
    <scope>NUCLEOTIDE SEQUENCE [LARGE SCALE GENOMIC DNA]</scope>
    <source>
        <strain evidence="1 2">HR1</strain>
    </source>
</reference>
<dbReference type="InterPro" id="IPR011990">
    <property type="entry name" value="TPR-like_helical_dom_sf"/>
</dbReference>
<dbReference type="SUPFAM" id="SSF81901">
    <property type="entry name" value="HCP-like"/>
    <property type="match status" value="2"/>
</dbReference>
<accession>A0A2Z6QGB7</accession>
<dbReference type="Gene3D" id="1.25.40.10">
    <property type="entry name" value="Tetratricopeptide repeat domain"/>
    <property type="match status" value="2"/>
</dbReference>
<dbReference type="InterPro" id="IPR011009">
    <property type="entry name" value="Kinase-like_dom_sf"/>
</dbReference>
<comment type="caution">
    <text evidence="1">The sequence shown here is derived from an EMBL/GenBank/DDBJ whole genome shotgun (WGS) entry which is preliminary data.</text>
</comment>